<dbReference type="Gene3D" id="3.40.710.10">
    <property type="entry name" value="DD-peptidase/beta-lactamase superfamily"/>
    <property type="match status" value="1"/>
</dbReference>
<evidence type="ECO:0000259" key="2">
    <source>
        <dbReference type="Pfam" id="PF00144"/>
    </source>
</evidence>
<dbReference type="GO" id="GO:0016787">
    <property type="term" value="F:hydrolase activity"/>
    <property type="evidence" value="ECO:0007669"/>
    <property type="project" value="UniProtKB-KW"/>
</dbReference>
<feature type="domain" description="Beta-lactamase-related" evidence="2">
    <location>
        <begin position="40"/>
        <end position="374"/>
    </location>
</feature>
<dbReference type="RefSeq" id="WP_164030162.1">
    <property type="nucleotide sequence ID" value="NZ_JAABOQ010000002.1"/>
</dbReference>
<evidence type="ECO:0000256" key="1">
    <source>
        <dbReference type="SAM" id="Phobius"/>
    </source>
</evidence>
<dbReference type="Proteomes" id="UP000474296">
    <property type="component" value="Unassembled WGS sequence"/>
</dbReference>
<dbReference type="InterPro" id="IPR012338">
    <property type="entry name" value="Beta-lactam/transpept-like"/>
</dbReference>
<evidence type="ECO:0000313" key="4">
    <source>
        <dbReference type="Proteomes" id="UP000474296"/>
    </source>
</evidence>
<proteinExistence type="predicted"/>
<feature type="transmembrane region" description="Helical" evidence="1">
    <location>
        <begin position="7"/>
        <end position="25"/>
    </location>
</feature>
<dbReference type="PANTHER" id="PTHR46825:SF9">
    <property type="entry name" value="BETA-LACTAMASE-RELATED DOMAIN-CONTAINING PROTEIN"/>
    <property type="match status" value="1"/>
</dbReference>
<evidence type="ECO:0000313" key="3">
    <source>
        <dbReference type="EMBL" id="NER16724.1"/>
    </source>
</evidence>
<dbReference type="AlphaFoldDB" id="A0A6M0CL43"/>
<dbReference type="EMBL" id="JAABOQ010000002">
    <property type="protein sequence ID" value="NER16724.1"/>
    <property type="molecule type" value="Genomic_DNA"/>
</dbReference>
<dbReference type="PANTHER" id="PTHR46825">
    <property type="entry name" value="D-ALANYL-D-ALANINE-CARBOXYPEPTIDASE/ENDOPEPTIDASE AMPH"/>
    <property type="match status" value="1"/>
</dbReference>
<keyword evidence="1" id="KW-1133">Transmembrane helix</keyword>
<keyword evidence="4" id="KW-1185">Reference proteome</keyword>
<gene>
    <name evidence="3" type="ORF">GWK10_05845</name>
</gene>
<protein>
    <submittedName>
        <fullName evidence="3">Serine hydrolase</fullName>
    </submittedName>
</protein>
<keyword evidence="1" id="KW-0812">Transmembrane</keyword>
<name>A0A6M0CL43_9FLAO</name>
<comment type="caution">
    <text evidence="3">The sequence shown here is derived from an EMBL/GenBank/DDBJ whole genome shotgun (WGS) entry which is preliminary data.</text>
</comment>
<accession>A0A6M0CL43</accession>
<dbReference type="SUPFAM" id="SSF56601">
    <property type="entry name" value="beta-lactamase/transpeptidase-like"/>
    <property type="match status" value="1"/>
</dbReference>
<reference evidence="3 4" key="1">
    <citation type="submission" date="2020-01" db="EMBL/GenBank/DDBJ databases">
        <title>Spongiivirga citrea KCTC 32990T.</title>
        <authorList>
            <person name="Wang G."/>
        </authorList>
    </citation>
    <scope>NUCLEOTIDE SEQUENCE [LARGE SCALE GENOMIC DNA]</scope>
    <source>
        <strain evidence="3 4">KCTC 32990</strain>
    </source>
</reference>
<keyword evidence="1" id="KW-0472">Membrane</keyword>
<organism evidence="3 4">
    <name type="scientific">Spongiivirga citrea</name>
    <dbReference type="NCBI Taxonomy" id="1481457"/>
    <lineage>
        <taxon>Bacteria</taxon>
        <taxon>Pseudomonadati</taxon>
        <taxon>Bacteroidota</taxon>
        <taxon>Flavobacteriia</taxon>
        <taxon>Flavobacteriales</taxon>
        <taxon>Flavobacteriaceae</taxon>
        <taxon>Spongiivirga</taxon>
    </lineage>
</organism>
<sequence>MKRKFKIAIGLLATVLIGFITFVLYQTRDDIGATFENTESILTKLQKDTRNAGFAVSVFSKDTILFQKGFGYSDLESKTPYTTNTQQYIASVSKTTIGIALLKAQEMGLLNLDDPINRHLPFDVHNPNFPSDDISIRQLATHTSSLDYNEKVVESLYVHDSLKKPSLKEFVTNYFKNKSYGDITYTNRKPGTHFNYSNIGAGLAAYIVEHKSEMPFNAFTELYIFKPLGLKSTSWFINDSIKLSAQTTYYEPKNDSLLPIDTKGVVLYPARDLNTNIVDLTKYCQAIIARSTGLLTKESFSDLLSSQLDSRTEINTVDNSAIFWMIDRNQYGVTYQLTGMNGGDTCMKTMMWFDPKTELGYIFIGNTGPAQQNRASHILIFKTLVSLGDHYTYNNATSIKEKLSFKWHNAYSRINGLF</sequence>
<keyword evidence="3" id="KW-0378">Hydrolase</keyword>
<dbReference type="Pfam" id="PF00144">
    <property type="entry name" value="Beta-lactamase"/>
    <property type="match status" value="1"/>
</dbReference>
<dbReference type="InterPro" id="IPR050491">
    <property type="entry name" value="AmpC-like"/>
</dbReference>
<dbReference type="InterPro" id="IPR001466">
    <property type="entry name" value="Beta-lactam-related"/>
</dbReference>